<dbReference type="InterPro" id="IPR003439">
    <property type="entry name" value="ABC_transporter-like_ATP-bd"/>
</dbReference>
<evidence type="ECO:0000313" key="7">
    <source>
        <dbReference type="EMBL" id="BAK21384.1"/>
    </source>
</evidence>
<dbReference type="KEGG" id="mps:MPTP_0925"/>
<dbReference type="EMBL" id="AP012200">
    <property type="protein sequence ID" value="BAK21384.1"/>
    <property type="molecule type" value="Genomic_DNA"/>
</dbReference>
<feature type="domain" description="ABC transporter" evidence="6">
    <location>
        <begin position="23"/>
        <end position="218"/>
    </location>
</feature>
<dbReference type="Proteomes" id="UP000008456">
    <property type="component" value="Chromosome"/>
</dbReference>
<dbReference type="Pfam" id="PF00005">
    <property type="entry name" value="ABC_tran"/>
    <property type="match status" value="1"/>
</dbReference>
<organism evidence="7 8">
    <name type="scientific">Melissococcus plutonius (strain ATCC 35311 / DSM 29964 / CIP 104052 / LMG 20360 / NCIMB 702443)</name>
    <dbReference type="NCBI Taxonomy" id="940190"/>
    <lineage>
        <taxon>Bacteria</taxon>
        <taxon>Bacillati</taxon>
        <taxon>Bacillota</taxon>
        <taxon>Bacilli</taxon>
        <taxon>Lactobacillales</taxon>
        <taxon>Enterococcaceae</taxon>
        <taxon>Melissococcus</taxon>
    </lineage>
</organism>
<evidence type="ECO:0000256" key="1">
    <source>
        <dbReference type="ARBA" id="ARBA00022448"/>
    </source>
</evidence>
<keyword evidence="7" id="KW-0547">Nucleotide-binding</keyword>
<keyword evidence="1" id="KW-0813">Transport</keyword>
<evidence type="ECO:0000256" key="3">
    <source>
        <dbReference type="ARBA" id="ARBA00022592"/>
    </source>
</evidence>
<reference key="2">
    <citation type="submission" date="2011-04" db="EMBL/GenBank/DDBJ databases">
        <title>Whole genome sequence of Melissococcus plutonius ATCC 35311.</title>
        <authorList>
            <person name="Okumura K."/>
            <person name="Arai R."/>
            <person name="Osaki M."/>
            <person name="Okura M."/>
            <person name="Kirikae T."/>
            <person name="Takamatsu D."/>
            <person name="Akiyama T."/>
        </authorList>
    </citation>
    <scope>NUCLEOTIDE SEQUENCE</scope>
    <source>
        <strain>ATCC 35311</strain>
    </source>
</reference>
<dbReference type="PROSITE" id="PS50893">
    <property type="entry name" value="ABC_TRANSPORTER_2"/>
    <property type="match status" value="1"/>
</dbReference>
<sequence>MKEYNWNDRYIMEFNTEQVPIATYTEDLHVWYGDNEAIKGVDLQFEKNKITALIGPSGCGKSTYLRSINRMNDGIANTKVTGKIMYEGINLNSKKVDVYEMRKYIGMVFQQPNPFSKSIYENITFALKRHGEKDKRKLDEIVETSLKQAALWDQVKDKLNKSALALSGGQQQRLCIARSIAMQPDILLLDEPASALDPISTGIVEETLVNLKKIIRLL</sequence>
<dbReference type="GO" id="GO:0005315">
    <property type="term" value="F:phosphate transmembrane transporter activity"/>
    <property type="evidence" value="ECO:0007669"/>
    <property type="project" value="InterPro"/>
</dbReference>
<protein>
    <submittedName>
        <fullName evidence="7">Phosphate transport ATP-binding protein PstB (TC 3.A.1.7.1)</fullName>
    </submittedName>
</protein>
<dbReference type="PANTHER" id="PTHR43423">
    <property type="entry name" value="ABC TRANSPORTER I FAMILY MEMBER 17"/>
    <property type="match status" value="1"/>
</dbReference>
<gene>
    <name evidence="7" type="ordered locus">MPTP_0925</name>
</gene>
<dbReference type="InterPro" id="IPR017871">
    <property type="entry name" value="ABC_transporter-like_CS"/>
</dbReference>
<keyword evidence="2" id="KW-1003">Cell membrane</keyword>
<proteinExistence type="predicted"/>
<keyword evidence="5" id="KW-0472">Membrane</keyword>
<name>F3YA56_MELPT</name>
<dbReference type="InterPro" id="IPR005670">
    <property type="entry name" value="PstB-like"/>
</dbReference>
<dbReference type="PROSITE" id="PS00211">
    <property type="entry name" value="ABC_TRANSPORTER_1"/>
    <property type="match status" value="1"/>
</dbReference>
<evidence type="ECO:0000256" key="2">
    <source>
        <dbReference type="ARBA" id="ARBA00022475"/>
    </source>
</evidence>
<dbReference type="GO" id="GO:0016020">
    <property type="term" value="C:membrane"/>
    <property type="evidence" value="ECO:0007669"/>
    <property type="project" value="InterPro"/>
</dbReference>
<dbReference type="PANTHER" id="PTHR43423:SF10">
    <property type="entry name" value="PHOSPHATE IMPORT ATP-BINDING PROTEIN PSTB 2"/>
    <property type="match status" value="1"/>
</dbReference>
<dbReference type="InterPro" id="IPR027417">
    <property type="entry name" value="P-loop_NTPase"/>
</dbReference>
<evidence type="ECO:0000259" key="6">
    <source>
        <dbReference type="PROSITE" id="PS50893"/>
    </source>
</evidence>
<dbReference type="GO" id="GO:0005524">
    <property type="term" value="F:ATP binding"/>
    <property type="evidence" value="ECO:0007669"/>
    <property type="project" value="UniProtKB-KW"/>
</dbReference>
<dbReference type="GO" id="GO:0035435">
    <property type="term" value="P:phosphate ion transmembrane transport"/>
    <property type="evidence" value="ECO:0007669"/>
    <property type="project" value="InterPro"/>
</dbReference>
<dbReference type="SUPFAM" id="SSF52540">
    <property type="entry name" value="P-loop containing nucleoside triphosphate hydrolases"/>
    <property type="match status" value="1"/>
</dbReference>
<reference evidence="7 8" key="1">
    <citation type="journal article" date="2011" name="J. Bacteriol.">
        <title>Complete genome sequence of Melissococcus plutonius ATCC 35311.</title>
        <authorList>
            <person name="Okumura K."/>
            <person name="Arai R."/>
            <person name="Okura M."/>
            <person name="Kirikae T."/>
            <person name="Takamatsu D."/>
            <person name="Osaki M."/>
            <person name="Miyoshi-Akiyama T."/>
        </authorList>
    </citation>
    <scope>NUCLEOTIDE SEQUENCE [LARGE SCALE GENOMIC DNA]</scope>
    <source>
        <strain evidence="8">ATCC 35311 / CIP 104052 / LMG 20360 / NCIMB 702443</strain>
    </source>
</reference>
<evidence type="ECO:0000313" key="8">
    <source>
        <dbReference type="Proteomes" id="UP000008456"/>
    </source>
</evidence>
<keyword evidence="4" id="KW-1278">Translocase</keyword>
<accession>F3YA56</accession>
<keyword evidence="3" id="KW-0592">Phosphate transport</keyword>
<dbReference type="AlphaFoldDB" id="F3YA56"/>
<dbReference type="CDD" id="cd03260">
    <property type="entry name" value="ABC_PstB_phosphate_transporter"/>
    <property type="match status" value="1"/>
</dbReference>
<keyword evidence="7" id="KW-0067">ATP-binding</keyword>
<evidence type="ECO:0000256" key="4">
    <source>
        <dbReference type="ARBA" id="ARBA00022967"/>
    </source>
</evidence>
<evidence type="ECO:0000256" key="5">
    <source>
        <dbReference type="ARBA" id="ARBA00023136"/>
    </source>
</evidence>
<dbReference type="HOGENOM" id="CLU_000604_1_22_9"/>
<keyword evidence="8" id="KW-1185">Reference proteome</keyword>
<dbReference type="Gene3D" id="3.40.50.300">
    <property type="entry name" value="P-loop containing nucleotide triphosphate hydrolases"/>
    <property type="match status" value="1"/>
</dbReference>
<dbReference type="STRING" id="940190.MPTP_0925"/>
<dbReference type="GO" id="GO:0016887">
    <property type="term" value="F:ATP hydrolysis activity"/>
    <property type="evidence" value="ECO:0007669"/>
    <property type="project" value="InterPro"/>
</dbReference>